<feature type="transmembrane region" description="Helical" evidence="1">
    <location>
        <begin position="94"/>
        <end position="114"/>
    </location>
</feature>
<dbReference type="RefSeq" id="WP_184949027.1">
    <property type="nucleotide sequence ID" value="NZ_BOMC01000040.1"/>
</dbReference>
<keyword evidence="1" id="KW-1133">Transmembrane helix</keyword>
<feature type="transmembrane region" description="Helical" evidence="1">
    <location>
        <begin position="58"/>
        <end position="82"/>
    </location>
</feature>
<accession>A0A7W7CMX1</accession>
<keyword evidence="3" id="KW-1185">Reference proteome</keyword>
<dbReference type="AlphaFoldDB" id="A0A7W7CMX1"/>
<organism evidence="2 3">
    <name type="scientific">Paractinoplanes abujensis</name>
    <dbReference type="NCBI Taxonomy" id="882441"/>
    <lineage>
        <taxon>Bacteria</taxon>
        <taxon>Bacillati</taxon>
        <taxon>Actinomycetota</taxon>
        <taxon>Actinomycetes</taxon>
        <taxon>Micromonosporales</taxon>
        <taxon>Micromonosporaceae</taxon>
        <taxon>Paractinoplanes</taxon>
    </lineage>
</organism>
<protein>
    <submittedName>
        <fullName evidence="2">Uncharacterized protein</fullName>
    </submittedName>
</protein>
<keyword evidence="1" id="KW-0472">Membrane</keyword>
<comment type="caution">
    <text evidence="2">The sequence shown here is derived from an EMBL/GenBank/DDBJ whole genome shotgun (WGS) entry which is preliminary data.</text>
</comment>
<gene>
    <name evidence="2" type="ORF">BKA14_000151</name>
</gene>
<feature type="transmembrane region" description="Helical" evidence="1">
    <location>
        <begin position="140"/>
        <end position="160"/>
    </location>
</feature>
<evidence type="ECO:0000313" key="2">
    <source>
        <dbReference type="EMBL" id="MBB4690003.1"/>
    </source>
</evidence>
<proteinExistence type="predicted"/>
<evidence type="ECO:0000313" key="3">
    <source>
        <dbReference type="Proteomes" id="UP000542742"/>
    </source>
</evidence>
<evidence type="ECO:0000256" key="1">
    <source>
        <dbReference type="SAM" id="Phobius"/>
    </source>
</evidence>
<feature type="transmembrane region" description="Helical" evidence="1">
    <location>
        <begin position="32"/>
        <end position="52"/>
    </location>
</feature>
<keyword evidence="1" id="KW-0812">Transmembrane</keyword>
<dbReference type="EMBL" id="JACHMF010000001">
    <property type="protein sequence ID" value="MBB4690003.1"/>
    <property type="molecule type" value="Genomic_DNA"/>
</dbReference>
<sequence>METDTTEPNRWSYQGSADLGGATVGDLAHKGALLMAAAADAAAFSAVVSLIMSDHQLWEVWLIVLGLTVIALALAHFAGRIARDDAAAHGRVRWHVVLVCGIPWLLLGLAAVWVRMRIAPNTGGLLNGSSGQVDNRMPNALLFLVLYVASGMVAGIGEFLTRNPLRNAYRNLMKTYQKAQRKLARTQPPFERAMFVREIHRASFEEDDEVLLNAKFDRLAYGEELKQYAQITIAAHLQDPSATDGMTEADWRRSRLHVVRDDPDKQQPGAAA</sequence>
<dbReference type="Proteomes" id="UP000542742">
    <property type="component" value="Unassembled WGS sequence"/>
</dbReference>
<reference evidence="2 3" key="1">
    <citation type="submission" date="2020-08" db="EMBL/GenBank/DDBJ databases">
        <title>Sequencing the genomes of 1000 actinobacteria strains.</title>
        <authorList>
            <person name="Klenk H.-P."/>
        </authorList>
    </citation>
    <scope>NUCLEOTIDE SEQUENCE [LARGE SCALE GENOMIC DNA]</scope>
    <source>
        <strain evidence="2 3">DSM 45518</strain>
    </source>
</reference>
<name>A0A7W7CMX1_9ACTN</name>